<name>A0A8T2WMF3_POPDE</name>
<evidence type="ECO:0000256" key="1">
    <source>
        <dbReference type="SAM" id="MobiDB-lite"/>
    </source>
</evidence>
<feature type="region of interest" description="Disordered" evidence="1">
    <location>
        <begin position="1"/>
        <end position="163"/>
    </location>
</feature>
<sequence length="163" mass="17550">QPHRSPFSSSPHDSLRPPQVPDFLANNTEPLPFGFSSSSTTGQPLLSPPVAAHSPSRSFPSTTARIEQHPSRTRIGPPLPSSSRSSGRHSRRPPKTLSLNRSSPRLQCPPPRSSRPSPHGLLSSLADPTASLSGQRTNPDNGARRNPNRSAFFLQRTPDTTSA</sequence>
<dbReference type="EMBL" id="JACEGQ020000019">
    <property type="protein sequence ID" value="KAH8481181.1"/>
    <property type="molecule type" value="Genomic_DNA"/>
</dbReference>
<evidence type="ECO:0000313" key="3">
    <source>
        <dbReference type="Proteomes" id="UP000807159"/>
    </source>
</evidence>
<feature type="compositionally biased region" description="Polar residues" evidence="1">
    <location>
        <begin position="25"/>
        <end position="44"/>
    </location>
</feature>
<keyword evidence="3" id="KW-1185">Reference proteome</keyword>
<evidence type="ECO:0000313" key="2">
    <source>
        <dbReference type="EMBL" id="KAH8481181.1"/>
    </source>
</evidence>
<reference evidence="2" key="1">
    <citation type="journal article" date="2021" name="J. Hered.">
        <title>Genome Assembly of Salicaceae Populus deltoides (Eastern Cottonwood) I-69 Based on Nanopore Sequencing and Hi-C Technologies.</title>
        <authorList>
            <person name="Bai S."/>
            <person name="Wu H."/>
            <person name="Zhang J."/>
            <person name="Pan Z."/>
            <person name="Zhao W."/>
            <person name="Li Z."/>
            <person name="Tong C."/>
        </authorList>
    </citation>
    <scope>NUCLEOTIDE SEQUENCE</scope>
    <source>
        <tissue evidence="2">Leaf</tissue>
    </source>
</reference>
<proteinExistence type="predicted"/>
<comment type="caution">
    <text evidence="2">The sequence shown here is derived from an EMBL/GenBank/DDBJ whole genome shotgun (WGS) entry which is preliminary data.</text>
</comment>
<organism evidence="2 3">
    <name type="scientific">Populus deltoides</name>
    <name type="common">Eastern poplar</name>
    <name type="synonym">Eastern cottonwood</name>
    <dbReference type="NCBI Taxonomy" id="3696"/>
    <lineage>
        <taxon>Eukaryota</taxon>
        <taxon>Viridiplantae</taxon>
        <taxon>Streptophyta</taxon>
        <taxon>Embryophyta</taxon>
        <taxon>Tracheophyta</taxon>
        <taxon>Spermatophyta</taxon>
        <taxon>Magnoliopsida</taxon>
        <taxon>eudicotyledons</taxon>
        <taxon>Gunneridae</taxon>
        <taxon>Pentapetalae</taxon>
        <taxon>rosids</taxon>
        <taxon>fabids</taxon>
        <taxon>Malpighiales</taxon>
        <taxon>Salicaceae</taxon>
        <taxon>Saliceae</taxon>
        <taxon>Populus</taxon>
    </lineage>
</organism>
<protein>
    <submittedName>
        <fullName evidence="2">Uncharacterized protein</fullName>
    </submittedName>
</protein>
<feature type="non-terminal residue" evidence="2">
    <location>
        <position position="1"/>
    </location>
</feature>
<feature type="compositionally biased region" description="Polar residues" evidence="1">
    <location>
        <begin position="1"/>
        <end position="12"/>
    </location>
</feature>
<feature type="compositionally biased region" description="Low complexity" evidence="1">
    <location>
        <begin position="114"/>
        <end position="125"/>
    </location>
</feature>
<gene>
    <name evidence="2" type="ORF">H0E87_031221</name>
</gene>
<feature type="compositionally biased region" description="Polar residues" evidence="1">
    <location>
        <begin position="55"/>
        <end position="65"/>
    </location>
</feature>
<dbReference type="Proteomes" id="UP000807159">
    <property type="component" value="Chromosome 19"/>
</dbReference>
<feature type="compositionally biased region" description="Polar residues" evidence="1">
    <location>
        <begin position="130"/>
        <end position="140"/>
    </location>
</feature>
<dbReference type="AlphaFoldDB" id="A0A8T2WMF3"/>
<accession>A0A8T2WMF3</accession>